<dbReference type="InterPro" id="IPR001503">
    <property type="entry name" value="Glyco_trans_10"/>
</dbReference>
<evidence type="ECO:0000256" key="12">
    <source>
        <dbReference type="RuleBase" id="RU003832"/>
    </source>
</evidence>
<feature type="compositionally biased region" description="Polar residues" evidence="13">
    <location>
        <begin position="61"/>
        <end position="74"/>
    </location>
</feature>
<dbReference type="FunFam" id="3.40.50.11660:FF:000004">
    <property type="entry name" value="Glycoprotein 3-alpha-L-fucosyltransferase A"/>
    <property type="match status" value="1"/>
</dbReference>
<dbReference type="InterPro" id="IPR031481">
    <property type="entry name" value="Glyco_tran_10_N"/>
</dbReference>
<dbReference type="SUPFAM" id="SSF53756">
    <property type="entry name" value="UDP-Glycosyltransferase/glycogen phosphorylase"/>
    <property type="match status" value="1"/>
</dbReference>
<keyword evidence="11" id="KW-0325">Glycoprotein</keyword>
<evidence type="ECO:0000256" key="3">
    <source>
        <dbReference type="ARBA" id="ARBA00008919"/>
    </source>
</evidence>
<dbReference type="EC" id="2.4.1.-" evidence="12"/>
<keyword evidence="8 12" id="KW-1133">Transmembrane helix</keyword>
<reference evidence="17" key="1">
    <citation type="submission" date="2025-08" db="UniProtKB">
        <authorList>
            <consortium name="RefSeq"/>
        </authorList>
    </citation>
    <scope>IDENTIFICATION</scope>
    <source>
        <tissue evidence="17">Whole organism</tissue>
    </source>
</reference>
<feature type="transmembrane region" description="Helical" evidence="12">
    <location>
        <begin position="12"/>
        <end position="33"/>
    </location>
</feature>
<evidence type="ECO:0000256" key="4">
    <source>
        <dbReference type="ARBA" id="ARBA00022676"/>
    </source>
</evidence>
<comment type="subcellular location">
    <subcellularLocation>
        <location evidence="1 12">Golgi apparatus</location>
        <location evidence="1 12">Golgi stack membrane</location>
        <topology evidence="1 12">Single-pass type II membrane protein</topology>
    </subcellularLocation>
</comment>
<dbReference type="Pfam" id="PF17039">
    <property type="entry name" value="Glyco_tran_10_N"/>
    <property type="match status" value="1"/>
</dbReference>
<evidence type="ECO:0000256" key="9">
    <source>
        <dbReference type="ARBA" id="ARBA00023034"/>
    </source>
</evidence>
<name>A0A8B7NN66_HYAAZ</name>
<dbReference type="OrthoDB" id="427096at2759"/>
<evidence type="ECO:0000256" key="6">
    <source>
        <dbReference type="ARBA" id="ARBA00022692"/>
    </source>
</evidence>
<dbReference type="Proteomes" id="UP000694843">
    <property type="component" value="Unplaced"/>
</dbReference>
<dbReference type="PANTHER" id="PTHR48438">
    <property type="entry name" value="ALPHA-(1,3)-FUCOSYLTRANSFERASE C-RELATED"/>
    <property type="match status" value="1"/>
</dbReference>
<proteinExistence type="inferred from homology"/>
<feature type="domain" description="Fucosyltransferase C-terminal" evidence="14">
    <location>
        <begin position="295"/>
        <end position="468"/>
    </location>
</feature>
<keyword evidence="7" id="KW-0735">Signal-anchor</keyword>
<keyword evidence="10 12" id="KW-0472">Membrane</keyword>
<dbReference type="KEGG" id="hazt:108672023"/>
<dbReference type="Gene3D" id="3.40.50.11660">
    <property type="entry name" value="Glycosyl transferase family 10, C-terminal domain"/>
    <property type="match status" value="1"/>
</dbReference>
<evidence type="ECO:0000256" key="1">
    <source>
        <dbReference type="ARBA" id="ARBA00004447"/>
    </source>
</evidence>
<dbReference type="InterPro" id="IPR055270">
    <property type="entry name" value="Glyco_tran_10_C"/>
</dbReference>
<evidence type="ECO:0000256" key="5">
    <source>
        <dbReference type="ARBA" id="ARBA00022679"/>
    </source>
</evidence>
<dbReference type="RefSeq" id="XP_018015125.1">
    <property type="nucleotide sequence ID" value="XM_018159636.2"/>
</dbReference>
<comment type="pathway">
    <text evidence="2">Protein modification; protein glycosylation.</text>
</comment>
<feature type="compositionally biased region" description="Basic and acidic residues" evidence="13">
    <location>
        <begin position="131"/>
        <end position="140"/>
    </location>
</feature>
<evidence type="ECO:0000256" key="10">
    <source>
        <dbReference type="ARBA" id="ARBA00023136"/>
    </source>
</evidence>
<evidence type="ECO:0000256" key="13">
    <source>
        <dbReference type="SAM" id="MobiDB-lite"/>
    </source>
</evidence>
<sequence length="553" mass="64333">MKSINLRRTPKNVIYALILLCFSLYAIFHLGGWDHSTSSLSFLRRSEVMASFKNTDEEQRQFSLQQKLQSNPLVKQQQGQKEDRQQQRDKQKQTNQQMKPDKQRQQDKQHQDQLQNLLEQHRFKLSGVKQELPKETEGKQVDQNSETNGPLEKGDLLGPKFKNFKKILYWNDAYGTEDFWLGLGQKPFIEAGCRVTECFATHDRQLLPAERADAILWHSRSNDKSLPKVRSPHTFYIFWLIESASYPYGDLNTYNGVFNWTMTYRLDSDFPRPYGSIVFSPNVSAKTAAPKNYAHGKTKLAAWFVSNCHTISGREHLVKVLQTHMDVDIYGGCGTLICTRKESKKCKEMLEKDYKFYLAFENSLCVDYITEKFFDTIKYNVVPVVYGLGYKRTQIPKGAYIDVMDFASVQELASYLLYLDSNDTAYNEYFRWKEDGYKALEVINDVYIQAFCDVCERLHEAEDRTVVDVASNDGVHVNKSGQQFQRPMIKEKYRKVYNINEWFATGQCISPNNNEKLKSFVHGKYVSHEDMKSELQKLPLLFKPKKSTDDRPT</sequence>
<evidence type="ECO:0000256" key="11">
    <source>
        <dbReference type="ARBA" id="ARBA00023180"/>
    </source>
</evidence>
<evidence type="ECO:0000313" key="17">
    <source>
        <dbReference type="RefSeq" id="XP_018015125.1"/>
    </source>
</evidence>
<comment type="similarity">
    <text evidence="3 12">Belongs to the glycosyltransferase 10 family.</text>
</comment>
<feature type="compositionally biased region" description="Basic and acidic residues" evidence="13">
    <location>
        <begin position="80"/>
        <end position="92"/>
    </location>
</feature>
<dbReference type="PANTHER" id="PTHR48438:SF1">
    <property type="entry name" value="ALPHA-(1,3)-FUCOSYLTRANSFERASE C-RELATED"/>
    <property type="match status" value="1"/>
</dbReference>
<evidence type="ECO:0000256" key="8">
    <source>
        <dbReference type="ARBA" id="ARBA00022989"/>
    </source>
</evidence>
<feature type="domain" description="Fucosyltransferase N-terminal" evidence="15">
    <location>
        <begin position="164"/>
        <end position="275"/>
    </location>
</feature>
<gene>
    <name evidence="17" type="primary">LOC108672023</name>
</gene>
<dbReference type="InterPro" id="IPR038577">
    <property type="entry name" value="GT10-like_C_sf"/>
</dbReference>
<keyword evidence="16" id="KW-1185">Reference proteome</keyword>
<dbReference type="GO" id="GO:0032580">
    <property type="term" value="C:Golgi cisterna membrane"/>
    <property type="evidence" value="ECO:0007669"/>
    <property type="project" value="UniProtKB-SubCell"/>
</dbReference>
<evidence type="ECO:0000313" key="16">
    <source>
        <dbReference type="Proteomes" id="UP000694843"/>
    </source>
</evidence>
<keyword evidence="6 12" id="KW-0812">Transmembrane</keyword>
<evidence type="ECO:0000259" key="14">
    <source>
        <dbReference type="Pfam" id="PF00852"/>
    </source>
</evidence>
<keyword evidence="4 12" id="KW-0328">Glycosyltransferase</keyword>
<dbReference type="AlphaFoldDB" id="A0A8B7NN66"/>
<accession>A0A8B7NN66</accession>
<organism evidence="16 17">
    <name type="scientific">Hyalella azteca</name>
    <name type="common">Amphipod</name>
    <dbReference type="NCBI Taxonomy" id="294128"/>
    <lineage>
        <taxon>Eukaryota</taxon>
        <taxon>Metazoa</taxon>
        <taxon>Ecdysozoa</taxon>
        <taxon>Arthropoda</taxon>
        <taxon>Crustacea</taxon>
        <taxon>Multicrustacea</taxon>
        <taxon>Malacostraca</taxon>
        <taxon>Eumalacostraca</taxon>
        <taxon>Peracarida</taxon>
        <taxon>Amphipoda</taxon>
        <taxon>Senticaudata</taxon>
        <taxon>Talitrida</taxon>
        <taxon>Talitroidea</taxon>
        <taxon>Hyalellidae</taxon>
        <taxon>Hyalella</taxon>
    </lineage>
</organism>
<evidence type="ECO:0000256" key="7">
    <source>
        <dbReference type="ARBA" id="ARBA00022968"/>
    </source>
</evidence>
<dbReference type="GO" id="GO:0008417">
    <property type="term" value="F:fucosyltransferase activity"/>
    <property type="evidence" value="ECO:0007669"/>
    <property type="project" value="InterPro"/>
</dbReference>
<protein>
    <recommendedName>
        <fullName evidence="12">Fucosyltransferase</fullName>
        <ecNumber evidence="12">2.4.1.-</ecNumber>
    </recommendedName>
</protein>
<keyword evidence="5 12" id="KW-0808">Transferase</keyword>
<feature type="region of interest" description="Disordered" evidence="13">
    <location>
        <begin position="60"/>
        <end position="112"/>
    </location>
</feature>
<feature type="region of interest" description="Disordered" evidence="13">
    <location>
        <begin position="128"/>
        <end position="155"/>
    </location>
</feature>
<keyword evidence="9 12" id="KW-0333">Golgi apparatus</keyword>
<dbReference type="Pfam" id="PF00852">
    <property type="entry name" value="Glyco_transf_10"/>
    <property type="match status" value="1"/>
</dbReference>
<dbReference type="GeneID" id="108672023"/>
<evidence type="ECO:0000256" key="2">
    <source>
        <dbReference type="ARBA" id="ARBA00004922"/>
    </source>
</evidence>
<dbReference type="UniPathway" id="UPA00378"/>
<feature type="compositionally biased region" description="Basic and acidic residues" evidence="13">
    <location>
        <begin position="99"/>
        <end position="111"/>
    </location>
</feature>
<evidence type="ECO:0000259" key="15">
    <source>
        <dbReference type="Pfam" id="PF17039"/>
    </source>
</evidence>